<keyword evidence="3" id="KW-1185">Reference proteome</keyword>
<dbReference type="Proteomes" id="UP001286456">
    <property type="component" value="Unassembled WGS sequence"/>
</dbReference>
<feature type="region of interest" description="Disordered" evidence="1">
    <location>
        <begin position="124"/>
        <end position="194"/>
    </location>
</feature>
<protein>
    <submittedName>
        <fullName evidence="2">Uncharacterized protein</fullName>
    </submittedName>
</protein>
<comment type="caution">
    <text evidence="2">The sequence shown here is derived from an EMBL/GenBank/DDBJ whole genome shotgun (WGS) entry which is preliminary data.</text>
</comment>
<name>A0AAE0MIU7_9PEZI</name>
<accession>A0AAE0MIU7</accession>
<proteinExistence type="predicted"/>
<organism evidence="2 3">
    <name type="scientific">Cercophora scortea</name>
    <dbReference type="NCBI Taxonomy" id="314031"/>
    <lineage>
        <taxon>Eukaryota</taxon>
        <taxon>Fungi</taxon>
        <taxon>Dikarya</taxon>
        <taxon>Ascomycota</taxon>
        <taxon>Pezizomycotina</taxon>
        <taxon>Sordariomycetes</taxon>
        <taxon>Sordariomycetidae</taxon>
        <taxon>Sordariales</taxon>
        <taxon>Lasiosphaeriaceae</taxon>
        <taxon>Cercophora</taxon>
    </lineage>
</organism>
<reference evidence="2" key="2">
    <citation type="submission" date="2023-06" db="EMBL/GenBank/DDBJ databases">
        <authorList>
            <consortium name="Lawrence Berkeley National Laboratory"/>
            <person name="Haridas S."/>
            <person name="Hensen N."/>
            <person name="Bonometti L."/>
            <person name="Westerberg I."/>
            <person name="Brannstrom I.O."/>
            <person name="Guillou S."/>
            <person name="Cros-Aarteil S."/>
            <person name="Calhoun S."/>
            <person name="Kuo A."/>
            <person name="Mondo S."/>
            <person name="Pangilinan J."/>
            <person name="Riley R."/>
            <person name="Labutti K."/>
            <person name="Andreopoulos B."/>
            <person name="Lipzen A."/>
            <person name="Chen C."/>
            <person name="Yanf M."/>
            <person name="Daum C."/>
            <person name="Ng V."/>
            <person name="Clum A."/>
            <person name="Steindorff A."/>
            <person name="Ohm R."/>
            <person name="Martin F."/>
            <person name="Silar P."/>
            <person name="Natvig D."/>
            <person name="Lalanne C."/>
            <person name="Gautier V."/>
            <person name="Ament-Velasquez S.L."/>
            <person name="Kruys A."/>
            <person name="Hutchinson M.I."/>
            <person name="Powell A.J."/>
            <person name="Barry K."/>
            <person name="Miller A.N."/>
            <person name="Grigoriev I.V."/>
            <person name="Debuchy R."/>
            <person name="Gladieux P."/>
            <person name="Thoren M.H."/>
            <person name="Johannesson H."/>
        </authorList>
    </citation>
    <scope>NUCLEOTIDE SEQUENCE</scope>
    <source>
        <strain evidence="2">SMH4131-1</strain>
    </source>
</reference>
<dbReference type="EMBL" id="JAUEPO010000002">
    <property type="protein sequence ID" value="KAK3333273.1"/>
    <property type="molecule type" value="Genomic_DNA"/>
</dbReference>
<sequence length="219" mass="23634">MKPSLGRRTVFVLGDLFGSWHRWSHHLAIGVIGRHGTARVIVCGLGLRAWNAPASRTWSSDAANPHTVGFVRNVWAGGTCSSYSSTVQAVQPECLRRALTEGFAEAWLWHLRLLTVSNHANAHRSSTVHSPQSTVHSPQSTVHSPQSTVHSPQSTVHSPQPTVHSPQSTVHSPQPTVHSPQSTVHNPHPTLRHTGAIVPVHCPCPSSPDKIKSKSVGLA</sequence>
<feature type="compositionally biased region" description="Polar residues" evidence="1">
    <location>
        <begin position="124"/>
        <end position="185"/>
    </location>
</feature>
<evidence type="ECO:0000313" key="2">
    <source>
        <dbReference type="EMBL" id="KAK3333273.1"/>
    </source>
</evidence>
<evidence type="ECO:0000256" key="1">
    <source>
        <dbReference type="SAM" id="MobiDB-lite"/>
    </source>
</evidence>
<evidence type="ECO:0000313" key="3">
    <source>
        <dbReference type="Proteomes" id="UP001286456"/>
    </source>
</evidence>
<gene>
    <name evidence="2" type="ORF">B0T19DRAFT_121442</name>
</gene>
<dbReference type="AlphaFoldDB" id="A0AAE0MIU7"/>
<reference evidence="2" key="1">
    <citation type="journal article" date="2023" name="Mol. Phylogenet. Evol.">
        <title>Genome-scale phylogeny and comparative genomics of the fungal order Sordariales.</title>
        <authorList>
            <person name="Hensen N."/>
            <person name="Bonometti L."/>
            <person name="Westerberg I."/>
            <person name="Brannstrom I.O."/>
            <person name="Guillou S."/>
            <person name="Cros-Aarteil S."/>
            <person name="Calhoun S."/>
            <person name="Haridas S."/>
            <person name="Kuo A."/>
            <person name="Mondo S."/>
            <person name="Pangilinan J."/>
            <person name="Riley R."/>
            <person name="LaButti K."/>
            <person name="Andreopoulos B."/>
            <person name="Lipzen A."/>
            <person name="Chen C."/>
            <person name="Yan M."/>
            <person name="Daum C."/>
            <person name="Ng V."/>
            <person name="Clum A."/>
            <person name="Steindorff A."/>
            <person name="Ohm R.A."/>
            <person name="Martin F."/>
            <person name="Silar P."/>
            <person name="Natvig D.O."/>
            <person name="Lalanne C."/>
            <person name="Gautier V."/>
            <person name="Ament-Velasquez S.L."/>
            <person name="Kruys A."/>
            <person name="Hutchinson M.I."/>
            <person name="Powell A.J."/>
            <person name="Barry K."/>
            <person name="Miller A.N."/>
            <person name="Grigoriev I.V."/>
            <person name="Debuchy R."/>
            <person name="Gladieux P."/>
            <person name="Hiltunen Thoren M."/>
            <person name="Johannesson H."/>
        </authorList>
    </citation>
    <scope>NUCLEOTIDE SEQUENCE</scope>
    <source>
        <strain evidence="2">SMH4131-1</strain>
    </source>
</reference>